<dbReference type="Pfam" id="PF14232">
    <property type="entry name" value="DUF4334"/>
    <property type="match status" value="1"/>
</dbReference>
<dbReference type="Pfam" id="PF14231">
    <property type="entry name" value="GXWXG"/>
    <property type="match status" value="1"/>
</dbReference>
<dbReference type="InterPro" id="IPR025568">
    <property type="entry name" value="DUF4334"/>
</dbReference>
<name>A0ABQ2VH39_9PSEU</name>
<sequence>MMSTAGGARELFRTLRTQTGPVSSADLDHVWANLPVARIEDLIGNWRGTGFETGHSGTAALKDLRWYGKRIRAQFDVDPVVCEAETGELTVNTTAAGGGGASLWMVGFRDEVTATMVYDSLPIFDHFKIVDDNFLLGIMNGKGTIEDSGHFYFSLERD</sequence>
<accession>A0ABQ2VH39</accession>
<evidence type="ECO:0000313" key="4">
    <source>
        <dbReference type="Proteomes" id="UP000649573"/>
    </source>
</evidence>
<organism evidence="3 4">
    <name type="scientific">Lentzea flava</name>
    <dbReference type="NCBI Taxonomy" id="103732"/>
    <lineage>
        <taxon>Bacteria</taxon>
        <taxon>Bacillati</taxon>
        <taxon>Actinomycetota</taxon>
        <taxon>Actinomycetes</taxon>
        <taxon>Pseudonocardiales</taxon>
        <taxon>Pseudonocardiaceae</taxon>
        <taxon>Lentzea</taxon>
    </lineage>
</organism>
<protein>
    <recommendedName>
        <fullName evidence="5">GXWXG protein</fullName>
    </recommendedName>
</protein>
<dbReference type="RefSeq" id="WP_229813534.1">
    <property type="nucleotide sequence ID" value="NZ_BMRE01000102.1"/>
</dbReference>
<dbReference type="InterPro" id="IPR025951">
    <property type="entry name" value="GXWXG_dom"/>
</dbReference>
<comment type="caution">
    <text evidence="3">The sequence shown here is derived from an EMBL/GenBank/DDBJ whole genome shotgun (WGS) entry which is preliminary data.</text>
</comment>
<evidence type="ECO:0000259" key="2">
    <source>
        <dbReference type="Pfam" id="PF14232"/>
    </source>
</evidence>
<reference evidence="4" key="1">
    <citation type="journal article" date="2019" name="Int. J. Syst. Evol. Microbiol.">
        <title>The Global Catalogue of Microorganisms (GCM) 10K type strain sequencing project: providing services to taxonomists for standard genome sequencing and annotation.</title>
        <authorList>
            <consortium name="The Broad Institute Genomics Platform"/>
            <consortium name="The Broad Institute Genome Sequencing Center for Infectious Disease"/>
            <person name="Wu L."/>
            <person name="Ma J."/>
        </authorList>
    </citation>
    <scope>NUCLEOTIDE SEQUENCE [LARGE SCALE GENOMIC DNA]</scope>
    <source>
        <strain evidence="4">JCM 3296</strain>
    </source>
</reference>
<proteinExistence type="predicted"/>
<dbReference type="Gene3D" id="2.40.128.580">
    <property type="entry name" value="GXWXG domain"/>
    <property type="match status" value="1"/>
</dbReference>
<evidence type="ECO:0000313" key="3">
    <source>
        <dbReference type="EMBL" id="GGU86374.1"/>
    </source>
</evidence>
<dbReference type="Proteomes" id="UP000649573">
    <property type="component" value="Unassembled WGS sequence"/>
</dbReference>
<feature type="domain" description="DUF4334" evidence="2">
    <location>
        <begin position="99"/>
        <end position="157"/>
    </location>
</feature>
<gene>
    <name evidence="3" type="ORF">GCM10010178_90500</name>
</gene>
<dbReference type="EMBL" id="BMRE01000102">
    <property type="protein sequence ID" value="GGU86374.1"/>
    <property type="molecule type" value="Genomic_DNA"/>
</dbReference>
<feature type="domain" description="GXWXG" evidence="1">
    <location>
        <begin position="30"/>
        <end position="87"/>
    </location>
</feature>
<evidence type="ECO:0008006" key="5">
    <source>
        <dbReference type="Google" id="ProtNLM"/>
    </source>
</evidence>
<evidence type="ECO:0000259" key="1">
    <source>
        <dbReference type="Pfam" id="PF14231"/>
    </source>
</evidence>
<keyword evidence="4" id="KW-1185">Reference proteome</keyword>